<dbReference type="GO" id="GO:0051536">
    <property type="term" value="F:iron-sulfur cluster binding"/>
    <property type="evidence" value="ECO:0007669"/>
    <property type="project" value="UniProtKB-KW"/>
</dbReference>
<evidence type="ECO:0000313" key="8">
    <source>
        <dbReference type="Proteomes" id="UP000239867"/>
    </source>
</evidence>
<dbReference type="InterPro" id="IPR007197">
    <property type="entry name" value="rSAM"/>
</dbReference>
<dbReference type="InterPro" id="IPR006638">
    <property type="entry name" value="Elp3/MiaA/NifB-like_rSAM"/>
</dbReference>
<dbReference type="PANTHER" id="PTHR43409">
    <property type="entry name" value="ANAEROBIC MAGNESIUM-PROTOPORPHYRIN IX MONOMETHYL ESTER CYCLASE-RELATED"/>
    <property type="match status" value="1"/>
</dbReference>
<dbReference type="GO" id="GO:0005829">
    <property type="term" value="C:cytosol"/>
    <property type="evidence" value="ECO:0007669"/>
    <property type="project" value="TreeGrafter"/>
</dbReference>
<reference evidence="7" key="2">
    <citation type="journal article" date="2018" name="MBio">
        <title>Insights into the evolution of host association through the isolation and characterization of a novel human periodontal pathobiont, Desulfobulbus oralis.</title>
        <authorList>
            <person name="Cross K.L."/>
            <person name="Chirania P."/>
            <person name="Xiong W."/>
            <person name="Beall C.J."/>
            <person name="Elkins J.G."/>
            <person name="Giannone R.J."/>
            <person name="Griffen A.L."/>
            <person name="Guss A.M."/>
            <person name="Hettich R.L."/>
            <person name="Joshi S.S."/>
            <person name="Mokrzan E.M."/>
            <person name="Martin R.K."/>
            <person name="Zhulin I.B."/>
            <person name="Leys E.J."/>
            <person name="Podar M."/>
        </authorList>
    </citation>
    <scope>NUCLEOTIDE SEQUENCE [LARGE SCALE GENOMIC DNA]</scope>
    <source>
        <strain evidence="7">ORNL</strain>
    </source>
</reference>
<evidence type="ECO:0000256" key="1">
    <source>
        <dbReference type="ARBA" id="ARBA00001966"/>
    </source>
</evidence>
<dbReference type="PANTHER" id="PTHR43409:SF7">
    <property type="entry name" value="BLL1977 PROTEIN"/>
    <property type="match status" value="1"/>
</dbReference>
<sequence length="420" mass="48788">MRFTLIYPKWHKLGRQTEFHLPPHGPVVFAAALPDYVDVTFIDENLEAIDFDAATDFVGISMMLTVQVQRGWAIADEYRKRGVRVMFGGIATMLHAEECMAHGTVFLGEAEGRMEEVLADFRKGALKPVYNHLDQQPDIALVGTARRDLLKRDLYNYRGVQMVDLVHASRGCRFHCYPCAVAYLGGRRFRPRPIDKAIAEMAAIDNNRLFIVDNSLAQSTEWELDLFREMIPLKKKWCSHPIEDKPEVLDLAARAGAWYVYQAVFDTSDYIRERIRRYHDHGIGVEGTILLGLDNHDEDFIKRLIDFLLEIDLDLAEFTVLTPFPHTRAFDELHRQGRILTYDWSRYTADQVVYQPKHMSAERLQELLDYAWTSFYADEPQNMKMARLFARVVQKEMADHTFRPRSRRLRDQHFGRGETA</sequence>
<evidence type="ECO:0000256" key="5">
    <source>
        <dbReference type="ARBA" id="ARBA00023014"/>
    </source>
</evidence>
<proteinExistence type="predicted"/>
<dbReference type="Gene3D" id="3.40.50.280">
    <property type="entry name" value="Cobalamin-binding domain"/>
    <property type="match status" value="1"/>
</dbReference>
<evidence type="ECO:0000256" key="3">
    <source>
        <dbReference type="ARBA" id="ARBA00022723"/>
    </source>
</evidence>
<dbReference type="SFLD" id="SFLDG01082">
    <property type="entry name" value="B12-binding_domain_containing"/>
    <property type="match status" value="1"/>
</dbReference>
<dbReference type="SFLD" id="SFLDS00029">
    <property type="entry name" value="Radical_SAM"/>
    <property type="match status" value="1"/>
</dbReference>
<dbReference type="GO" id="GO:0003824">
    <property type="term" value="F:catalytic activity"/>
    <property type="evidence" value="ECO:0007669"/>
    <property type="project" value="InterPro"/>
</dbReference>
<dbReference type="AlphaFoldDB" id="A0A2L1GQW3"/>
<evidence type="ECO:0000313" key="7">
    <source>
        <dbReference type="EMBL" id="AVD72050.1"/>
    </source>
</evidence>
<dbReference type="InterPro" id="IPR051198">
    <property type="entry name" value="BchE-like"/>
</dbReference>
<keyword evidence="8" id="KW-1185">Reference proteome</keyword>
<keyword evidence="5" id="KW-0411">Iron-sulfur</keyword>
<dbReference type="EMBL" id="CP021255">
    <property type="protein sequence ID" value="AVD72050.1"/>
    <property type="molecule type" value="Genomic_DNA"/>
</dbReference>
<reference evidence="7" key="1">
    <citation type="submission" date="2017-05" db="EMBL/GenBank/DDBJ databases">
        <authorList>
            <person name="Song R."/>
            <person name="Chenine A.L."/>
            <person name="Ruprecht R.M."/>
        </authorList>
    </citation>
    <scope>NUCLEOTIDE SEQUENCE</scope>
    <source>
        <strain evidence="7">ORNL</strain>
    </source>
</reference>
<gene>
    <name evidence="7" type="ORF">CAY53_11660</name>
</gene>
<keyword evidence="3" id="KW-0479">Metal-binding</keyword>
<feature type="domain" description="Elp3/MiaA/NifB-like radical SAM core" evidence="6">
    <location>
        <begin position="162"/>
        <end position="351"/>
    </location>
</feature>
<dbReference type="SUPFAM" id="SSF102114">
    <property type="entry name" value="Radical SAM enzymes"/>
    <property type="match status" value="1"/>
</dbReference>
<keyword evidence="4" id="KW-0408">Iron</keyword>
<dbReference type="SMART" id="SM00729">
    <property type="entry name" value="Elp3"/>
    <property type="match status" value="1"/>
</dbReference>
<dbReference type="RefSeq" id="WP_104937254.1">
    <property type="nucleotide sequence ID" value="NZ_CP021255.1"/>
</dbReference>
<evidence type="ECO:0000256" key="4">
    <source>
        <dbReference type="ARBA" id="ARBA00023004"/>
    </source>
</evidence>
<dbReference type="GO" id="GO:0046872">
    <property type="term" value="F:metal ion binding"/>
    <property type="evidence" value="ECO:0007669"/>
    <property type="project" value="UniProtKB-KW"/>
</dbReference>
<comment type="cofactor">
    <cofactor evidence="1">
        <name>[4Fe-4S] cluster</name>
        <dbReference type="ChEBI" id="CHEBI:49883"/>
    </cofactor>
</comment>
<keyword evidence="2" id="KW-0949">S-adenosyl-L-methionine</keyword>
<name>A0A2L1GQW3_9BACT</name>
<protein>
    <submittedName>
        <fullName evidence="7">Radical SAM protein</fullName>
    </submittedName>
</protein>
<organism evidence="7 8">
    <name type="scientific">Desulfobulbus oralis</name>
    <dbReference type="NCBI Taxonomy" id="1986146"/>
    <lineage>
        <taxon>Bacteria</taxon>
        <taxon>Pseudomonadati</taxon>
        <taxon>Thermodesulfobacteriota</taxon>
        <taxon>Desulfobulbia</taxon>
        <taxon>Desulfobulbales</taxon>
        <taxon>Desulfobulbaceae</taxon>
        <taxon>Desulfobulbus</taxon>
    </lineage>
</organism>
<dbReference type="KEGG" id="deo:CAY53_11660"/>
<dbReference type="OrthoDB" id="9762608at2"/>
<evidence type="ECO:0000256" key="2">
    <source>
        <dbReference type="ARBA" id="ARBA00022691"/>
    </source>
</evidence>
<accession>A0A2L1GQW3</accession>
<dbReference type="InterPro" id="IPR058240">
    <property type="entry name" value="rSAM_sf"/>
</dbReference>
<evidence type="ECO:0000259" key="6">
    <source>
        <dbReference type="SMART" id="SM00729"/>
    </source>
</evidence>
<dbReference type="Proteomes" id="UP000239867">
    <property type="component" value="Chromosome"/>
</dbReference>